<gene>
    <name evidence="1" type="ORF">CEP52_017263</name>
</gene>
<protein>
    <submittedName>
        <fullName evidence="1">Uncharacterized protein</fullName>
    </submittedName>
</protein>
<sequence length="71" mass="8028">MPAIEIKEPVLHQAIDPAVGISKKYAQHWIIRYEELTLATQQRADKTASMASQYNGSKYKLDLVRLVTSVI</sequence>
<accession>A0A428RU78</accession>
<keyword evidence="2" id="KW-1185">Reference proteome</keyword>
<dbReference type="Proteomes" id="UP000287144">
    <property type="component" value="Unassembled WGS sequence"/>
</dbReference>
<comment type="caution">
    <text evidence="1">The sequence shown here is derived from an EMBL/GenBank/DDBJ whole genome shotgun (WGS) entry which is preliminary data.</text>
</comment>
<organism evidence="1 2">
    <name type="scientific">Fusarium oligoseptatum</name>
    <dbReference type="NCBI Taxonomy" id="2604345"/>
    <lineage>
        <taxon>Eukaryota</taxon>
        <taxon>Fungi</taxon>
        <taxon>Dikarya</taxon>
        <taxon>Ascomycota</taxon>
        <taxon>Pezizomycotina</taxon>
        <taxon>Sordariomycetes</taxon>
        <taxon>Hypocreomycetidae</taxon>
        <taxon>Hypocreales</taxon>
        <taxon>Nectriaceae</taxon>
        <taxon>Fusarium</taxon>
        <taxon>Fusarium solani species complex</taxon>
    </lineage>
</organism>
<evidence type="ECO:0000313" key="1">
    <source>
        <dbReference type="EMBL" id="RSL81125.1"/>
    </source>
</evidence>
<name>A0A428RU78_9HYPO</name>
<dbReference type="EMBL" id="NKCK01000486">
    <property type="protein sequence ID" value="RSL81125.1"/>
    <property type="molecule type" value="Genomic_DNA"/>
</dbReference>
<proteinExistence type="predicted"/>
<dbReference type="AlphaFoldDB" id="A0A428RU78"/>
<evidence type="ECO:0000313" key="2">
    <source>
        <dbReference type="Proteomes" id="UP000287144"/>
    </source>
</evidence>
<reference evidence="1 2" key="1">
    <citation type="submission" date="2017-06" db="EMBL/GenBank/DDBJ databases">
        <title>Comparative genomic analysis of Ambrosia Fusariam Clade fungi.</title>
        <authorList>
            <person name="Stajich J.E."/>
            <person name="Carrillo J."/>
            <person name="Kijimoto T."/>
            <person name="Eskalen A."/>
            <person name="O'Donnell K."/>
            <person name="Kasson M."/>
        </authorList>
    </citation>
    <scope>NUCLEOTIDE SEQUENCE [LARGE SCALE GENOMIC DNA]</scope>
    <source>
        <strain evidence="1 2">NRRL62579</strain>
    </source>
</reference>